<protein>
    <recommendedName>
        <fullName evidence="7">RNA polymerase sigma-70 domain-containing protein</fullName>
    </recommendedName>
</protein>
<dbReference type="InterPro" id="IPR007630">
    <property type="entry name" value="RNA_pol_sigma70_r4"/>
</dbReference>
<dbReference type="Pfam" id="PF04545">
    <property type="entry name" value="Sigma70_r4"/>
    <property type="match status" value="1"/>
</dbReference>
<dbReference type="PANTHER" id="PTHR30603:SF47">
    <property type="entry name" value="RNA POLYMERASE SIGMA FACTOR SIGD, CHLOROPLASTIC"/>
    <property type="match status" value="1"/>
</dbReference>
<dbReference type="InterPro" id="IPR007624">
    <property type="entry name" value="RNA_pol_sigma70_r3"/>
</dbReference>
<dbReference type="EMBL" id="HBGH01015173">
    <property type="protein sequence ID" value="CAD9236379.1"/>
    <property type="molecule type" value="Transcribed_RNA"/>
</dbReference>
<evidence type="ECO:0000256" key="2">
    <source>
        <dbReference type="ARBA" id="ARBA00023015"/>
    </source>
</evidence>
<keyword evidence="4" id="KW-0238">DNA-binding</keyword>
<evidence type="ECO:0000313" key="8">
    <source>
        <dbReference type="EMBL" id="CAD9236379.1"/>
    </source>
</evidence>
<dbReference type="CDD" id="cd06171">
    <property type="entry name" value="Sigma70_r4"/>
    <property type="match status" value="1"/>
</dbReference>
<evidence type="ECO:0000256" key="4">
    <source>
        <dbReference type="ARBA" id="ARBA00023125"/>
    </source>
</evidence>
<keyword evidence="5" id="KW-0804">Transcription</keyword>
<dbReference type="InterPro" id="IPR013325">
    <property type="entry name" value="RNA_pol_sigma_r2"/>
</dbReference>
<name>A0A7S1TGY8_9RHOD</name>
<keyword evidence="2" id="KW-0805">Transcription regulation</keyword>
<dbReference type="InterPro" id="IPR013324">
    <property type="entry name" value="RNA_pol_sigma_r3/r4-like"/>
</dbReference>
<dbReference type="InterPro" id="IPR007627">
    <property type="entry name" value="RNA_pol_sigma70_r2"/>
</dbReference>
<reference evidence="8" key="1">
    <citation type="submission" date="2021-01" db="EMBL/GenBank/DDBJ databases">
        <authorList>
            <person name="Corre E."/>
            <person name="Pelletier E."/>
            <person name="Niang G."/>
            <person name="Scheremetjew M."/>
            <person name="Finn R."/>
            <person name="Kale V."/>
            <person name="Holt S."/>
            <person name="Cochrane G."/>
            <person name="Meng A."/>
            <person name="Brown T."/>
            <person name="Cohen L."/>
        </authorList>
    </citation>
    <scope>NUCLEOTIDE SEQUENCE</scope>
    <source>
        <strain evidence="8">SAG 36.94</strain>
    </source>
</reference>
<dbReference type="Pfam" id="PF04542">
    <property type="entry name" value="Sigma70_r2"/>
    <property type="match status" value="1"/>
</dbReference>
<comment type="similarity">
    <text evidence="1">Belongs to the sigma-70 factor family.</text>
</comment>
<proteinExistence type="inferred from homology"/>
<feature type="domain" description="RNA polymerase sigma-70" evidence="7">
    <location>
        <begin position="230"/>
        <end position="243"/>
    </location>
</feature>
<evidence type="ECO:0000256" key="6">
    <source>
        <dbReference type="SAM" id="MobiDB-lite"/>
    </source>
</evidence>
<evidence type="ECO:0000256" key="5">
    <source>
        <dbReference type="ARBA" id="ARBA00023163"/>
    </source>
</evidence>
<sequence>MAFVVGSSVLRWHGRKIGGRGEEETGIRRRRVKIQSVAAAAPAPAPVAVAPSVGLSHGSAMVSTRTGSRPTVTRTVVQLRSSKGSVSSPTNIPKGLRPQRGTETGESVMATKKKEFEVGTSDGGEESLRQFCKEVRRVDMLKDSEVIQCAKAVKELAAWDTRRSEICSQLHRDPTDAEWASALGFSESLYIFKSRLRELHRQKDLLVAANLRLVVSIARRYINHGVTMSDLVQEGSLGLIRGAERFDHTKGFRFATYTSWWIKQAIQRSISRSSRLIRLPVGVCEISRKIARKRQELTMTLTRPPTDVEIAEELGLPLSKIRFVLRKTVETSTVSLHTPICQETADNSTTIGDLLETEYITPEESLNADLLRCDLENVLLMLSPREREVVRMRFGLDDGKTKDYEEIGSLYCVDGNRIRQIERRAMRKLKHPTLNSMLRDYI</sequence>
<keyword evidence="3" id="KW-0731">Sigma factor</keyword>
<evidence type="ECO:0000256" key="1">
    <source>
        <dbReference type="ARBA" id="ARBA00007788"/>
    </source>
</evidence>
<dbReference type="InterPro" id="IPR000943">
    <property type="entry name" value="RNA_pol_sigma70"/>
</dbReference>
<dbReference type="AlphaFoldDB" id="A0A7S1TGY8"/>
<dbReference type="GO" id="GO:0003677">
    <property type="term" value="F:DNA binding"/>
    <property type="evidence" value="ECO:0007669"/>
    <property type="project" value="UniProtKB-KW"/>
</dbReference>
<dbReference type="GO" id="GO:0006352">
    <property type="term" value="P:DNA-templated transcription initiation"/>
    <property type="evidence" value="ECO:0007669"/>
    <property type="project" value="InterPro"/>
</dbReference>
<dbReference type="GO" id="GO:0016987">
    <property type="term" value="F:sigma factor activity"/>
    <property type="evidence" value="ECO:0007669"/>
    <property type="project" value="UniProtKB-KW"/>
</dbReference>
<feature type="compositionally biased region" description="Polar residues" evidence="6">
    <location>
        <begin position="79"/>
        <end position="91"/>
    </location>
</feature>
<dbReference type="PROSITE" id="PS00715">
    <property type="entry name" value="SIGMA70_1"/>
    <property type="match status" value="1"/>
</dbReference>
<dbReference type="SUPFAM" id="SSF88659">
    <property type="entry name" value="Sigma3 and sigma4 domains of RNA polymerase sigma factors"/>
    <property type="match status" value="2"/>
</dbReference>
<evidence type="ECO:0000256" key="3">
    <source>
        <dbReference type="ARBA" id="ARBA00023082"/>
    </source>
</evidence>
<dbReference type="Gene3D" id="1.10.10.10">
    <property type="entry name" value="Winged helix-like DNA-binding domain superfamily/Winged helix DNA-binding domain"/>
    <property type="match status" value="2"/>
</dbReference>
<organism evidence="8">
    <name type="scientific">Compsopogon caeruleus</name>
    <dbReference type="NCBI Taxonomy" id="31354"/>
    <lineage>
        <taxon>Eukaryota</taxon>
        <taxon>Rhodophyta</taxon>
        <taxon>Compsopogonophyceae</taxon>
        <taxon>Compsopogonales</taxon>
        <taxon>Compsopogonaceae</taxon>
        <taxon>Compsopogon</taxon>
    </lineage>
</organism>
<dbReference type="PANTHER" id="PTHR30603">
    <property type="entry name" value="RNA POLYMERASE SIGMA FACTOR RPO"/>
    <property type="match status" value="1"/>
</dbReference>
<evidence type="ECO:0000259" key="7">
    <source>
        <dbReference type="PROSITE" id="PS00715"/>
    </source>
</evidence>
<dbReference type="Gene3D" id="1.10.601.10">
    <property type="entry name" value="RNA Polymerase Primary Sigma Factor"/>
    <property type="match status" value="1"/>
</dbReference>
<dbReference type="NCBIfam" id="TIGR02937">
    <property type="entry name" value="sigma70-ECF"/>
    <property type="match status" value="1"/>
</dbReference>
<feature type="region of interest" description="Disordered" evidence="6">
    <location>
        <begin position="79"/>
        <end position="107"/>
    </location>
</feature>
<dbReference type="Pfam" id="PF04539">
    <property type="entry name" value="Sigma70_r3"/>
    <property type="match status" value="1"/>
</dbReference>
<dbReference type="InterPro" id="IPR050239">
    <property type="entry name" value="Sigma-70_RNA_pol_init_factors"/>
</dbReference>
<dbReference type="InterPro" id="IPR036388">
    <property type="entry name" value="WH-like_DNA-bd_sf"/>
</dbReference>
<gene>
    <name evidence="8" type="ORF">CCAE0312_LOCUS8473</name>
</gene>
<accession>A0A7S1TGY8</accession>
<dbReference type="PRINTS" id="PR00046">
    <property type="entry name" value="SIGMA70FCT"/>
</dbReference>
<dbReference type="InterPro" id="IPR014284">
    <property type="entry name" value="RNA_pol_sigma-70_dom"/>
</dbReference>
<dbReference type="SUPFAM" id="SSF88946">
    <property type="entry name" value="Sigma2 domain of RNA polymerase sigma factors"/>
    <property type="match status" value="1"/>
</dbReference>